<keyword evidence="4 6" id="KW-0720">Serine protease</keyword>
<name>A0A2W2BZX8_9ACTN</name>
<comment type="similarity">
    <text evidence="1 6 7">Belongs to the peptidase S8 family.</text>
</comment>
<dbReference type="InterPro" id="IPR022398">
    <property type="entry name" value="Peptidase_S8_His-AS"/>
</dbReference>
<dbReference type="SUPFAM" id="SSF52743">
    <property type="entry name" value="Subtilisin-like"/>
    <property type="match status" value="1"/>
</dbReference>
<evidence type="ECO:0000256" key="8">
    <source>
        <dbReference type="SAM" id="SignalP"/>
    </source>
</evidence>
<dbReference type="EMBL" id="POUB01000199">
    <property type="protein sequence ID" value="PZF91692.1"/>
    <property type="molecule type" value="Genomic_DNA"/>
</dbReference>
<evidence type="ECO:0000256" key="7">
    <source>
        <dbReference type="RuleBase" id="RU003355"/>
    </source>
</evidence>
<dbReference type="PROSITE" id="PS00137">
    <property type="entry name" value="SUBTILASE_HIS"/>
    <property type="match status" value="1"/>
</dbReference>
<evidence type="ECO:0000256" key="6">
    <source>
        <dbReference type="PROSITE-ProRule" id="PRU01240"/>
    </source>
</evidence>
<keyword evidence="8" id="KW-0732">Signal</keyword>
<dbReference type="PROSITE" id="PS51892">
    <property type="entry name" value="SUBTILASE"/>
    <property type="match status" value="1"/>
</dbReference>
<keyword evidence="11" id="KW-1185">Reference proteome</keyword>
<evidence type="ECO:0000259" key="9">
    <source>
        <dbReference type="Pfam" id="PF00082"/>
    </source>
</evidence>
<evidence type="ECO:0000256" key="2">
    <source>
        <dbReference type="ARBA" id="ARBA00022670"/>
    </source>
</evidence>
<evidence type="ECO:0000256" key="5">
    <source>
        <dbReference type="PIRSR" id="PIRSR615500-1"/>
    </source>
</evidence>
<feature type="active site" description="Charge relay system" evidence="5 6">
    <location>
        <position position="232"/>
    </location>
</feature>
<keyword evidence="3 6" id="KW-0378">Hydrolase</keyword>
<dbReference type="Gene3D" id="3.40.50.200">
    <property type="entry name" value="Peptidase S8/S53 domain"/>
    <property type="match status" value="1"/>
</dbReference>
<dbReference type="InterPro" id="IPR023828">
    <property type="entry name" value="Peptidase_S8_Ser-AS"/>
</dbReference>
<dbReference type="InterPro" id="IPR050131">
    <property type="entry name" value="Peptidase_S8_subtilisin-like"/>
</dbReference>
<reference evidence="10 11" key="1">
    <citation type="submission" date="2018-01" db="EMBL/GenBank/DDBJ databases">
        <title>Draft genome sequence of Salinispora sp. 13K206.</title>
        <authorList>
            <person name="Sahin N."/>
            <person name="Saygin H."/>
            <person name="Ay H."/>
        </authorList>
    </citation>
    <scope>NUCLEOTIDE SEQUENCE [LARGE SCALE GENOMIC DNA]</scope>
    <source>
        <strain evidence="10 11">13K206</strain>
    </source>
</reference>
<protein>
    <submittedName>
        <fullName evidence="10">Peptidase S8</fullName>
    </submittedName>
</protein>
<feature type="active site" description="Charge relay system" evidence="5 6">
    <location>
        <position position="264"/>
    </location>
</feature>
<evidence type="ECO:0000313" key="11">
    <source>
        <dbReference type="Proteomes" id="UP000248749"/>
    </source>
</evidence>
<dbReference type="AlphaFoldDB" id="A0A2W2BZX8"/>
<organism evidence="10 11">
    <name type="scientific">Micromonospora deserti</name>
    <dbReference type="NCBI Taxonomy" id="2070366"/>
    <lineage>
        <taxon>Bacteria</taxon>
        <taxon>Bacillati</taxon>
        <taxon>Actinomycetota</taxon>
        <taxon>Actinomycetes</taxon>
        <taxon>Micromonosporales</taxon>
        <taxon>Micromonosporaceae</taxon>
        <taxon>Micromonospora</taxon>
    </lineage>
</organism>
<evidence type="ECO:0000256" key="1">
    <source>
        <dbReference type="ARBA" id="ARBA00011073"/>
    </source>
</evidence>
<dbReference type="InterPro" id="IPR023827">
    <property type="entry name" value="Peptidase_S8_Asp-AS"/>
</dbReference>
<feature type="chain" id="PRO_5039673728" evidence="8">
    <location>
        <begin position="22"/>
        <end position="1105"/>
    </location>
</feature>
<proteinExistence type="inferred from homology"/>
<comment type="caution">
    <text evidence="10">The sequence shown here is derived from an EMBL/GenBank/DDBJ whole genome shotgun (WGS) entry which is preliminary data.</text>
</comment>
<gene>
    <name evidence="10" type="ORF">C1I99_22975</name>
</gene>
<dbReference type="InterPro" id="IPR000209">
    <property type="entry name" value="Peptidase_S8/S53_dom"/>
</dbReference>
<keyword evidence="2 6" id="KW-0645">Protease</keyword>
<dbReference type="InterPro" id="IPR036852">
    <property type="entry name" value="Peptidase_S8/S53_dom_sf"/>
</dbReference>
<dbReference type="GO" id="GO:0006508">
    <property type="term" value="P:proteolysis"/>
    <property type="evidence" value="ECO:0007669"/>
    <property type="project" value="UniProtKB-KW"/>
</dbReference>
<dbReference type="OrthoDB" id="5167143at2"/>
<evidence type="ECO:0000313" key="10">
    <source>
        <dbReference type="EMBL" id="PZF91692.1"/>
    </source>
</evidence>
<dbReference type="PANTHER" id="PTHR43806">
    <property type="entry name" value="PEPTIDASE S8"/>
    <property type="match status" value="1"/>
</dbReference>
<accession>A0A2W2BZX8</accession>
<feature type="domain" description="Peptidase S8/S53" evidence="9">
    <location>
        <begin position="223"/>
        <end position="475"/>
    </location>
</feature>
<dbReference type="PRINTS" id="PR00723">
    <property type="entry name" value="SUBTILISIN"/>
</dbReference>
<sequence length="1105" mass="115690">MPLSRTFRRAAARLAATGVLAATVLLVGPAPPSPLSAAGRAVSPVAGKTVTLVTGDRVVLGPSGRTVHIEPGPNRAGVTFTTREFDGRLEVLPSDASALLGAGRLDRRLFDVTGLVEMGYNDQRDLSLIVTHGGGKAATTTARSRAASAGTVTRELPVIDGLAVRVPKESATRLWRDLSAGPTAKSLAGGVEKIWLDARRRTTLDTSVGQIGAPTAWAGGHTGAGVTVAVVDTGVDDTHPDLAGKVRDRVNLVEGEDDKDNFGHGTHVASTIAGSGVASEGRYRGVAPDAALLDVKVCDAGGWCPESYTLAGMQWAAERGADVVNMSLGWPDAPGMDLLEESVQDLTARHGTLFVVAAGNEFRDRTVSSPASAPAALAVGAVDDQNAVANFSSRGPRLGDSGLKPEITAPGVDITAARANEGGYVTMQGTSMATPHVTGAAAILAGVHADWGPDRLKAALMSTATPGRAGVFAQGAGRVDVAAASTARVTVDEGGVGFGRQLWPHADDPVLTRTVTYRNHGDAPVSLDLAVNAVDGSGAPLDAALFAVSTARLTVPAGGTAQATVTADTRTAVPDGFLGGYLRATADGVTVSTPLAVEKEVESYDIAFTVTDFDGAATANHATGVYRVDGDAATYYSHSVFDAGVGQDSFTLRLPKGRWVVRSSILGADESTSAVLIHPRLDLGADQQLSLDARLGRPVTVSLPDKDARQMHGSADIHGTIATGEAYQFGWIGEDFGRLRSAQLGPDQAYDGVTSKVDGTWAAAGAAYDLGFRVPGRYPTGFTRTVARASLVAITNEYAQQVPGSTGWQYSASFLPGVVTMEYVRQLPFALPSTQVKYVNTDGGLRWEHTFWEAHEAGRTLLWSPDLISYRAGGRYTESWNGAVHGPILEGGLEPNEVSGVNRFDDELWIFPRLYADSSGHIGTSSVDDVTVTLHRNGEPVAPDFDGGLLQIFVVPPEEAAYRLVVDAKRNAPVTLSTRTRMEWTFRSGHVDGDVGARLSTSVVRFTPRLTAGQSAPAGVTFEIPLTVQRQPDSTAKPVRTLSVDVSYDDGATWTPATVRRHGERGAATVRHPAGAGYVSLRATATDKAGNTVTQTVVRAYRLAP</sequence>
<dbReference type="InterPro" id="IPR015500">
    <property type="entry name" value="Peptidase_S8_subtilisin-rel"/>
</dbReference>
<dbReference type="PANTHER" id="PTHR43806:SF11">
    <property type="entry name" value="CEREVISIN-RELATED"/>
    <property type="match status" value="1"/>
</dbReference>
<dbReference type="Proteomes" id="UP000248749">
    <property type="component" value="Unassembled WGS sequence"/>
</dbReference>
<dbReference type="PROSITE" id="PS00136">
    <property type="entry name" value="SUBTILASE_ASP"/>
    <property type="match status" value="1"/>
</dbReference>
<evidence type="ECO:0000256" key="3">
    <source>
        <dbReference type="ARBA" id="ARBA00022801"/>
    </source>
</evidence>
<feature type="active site" description="Charge relay system" evidence="5 6">
    <location>
        <position position="431"/>
    </location>
</feature>
<dbReference type="RefSeq" id="WP_111136298.1">
    <property type="nucleotide sequence ID" value="NZ_POUB01000199.1"/>
</dbReference>
<dbReference type="GO" id="GO:0004252">
    <property type="term" value="F:serine-type endopeptidase activity"/>
    <property type="evidence" value="ECO:0007669"/>
    <property type="project" value="UniProtKB-UniRule"/>
</dbReference>
<evidence type="ECO:0000256" key="4">
    <source>
        <dbReference type="ARBA" id="ARBA00022825"/>
    </source>
</evidence>
<dbReference type="PROSITE" id="PS00138">
    <property type="entry name" value="SUBTILASE_SER"/>
    <property type="match status" value="1"/>
</dbReference>
<feature type="signal peptide" evidence="8">
    <location>
        <begin position="1"/>
        <end position="21"/>
    </location>
</feature>
<dbReference type="Pfam" id="PF00082">
    <property type="entry name" value="Peptidase_S8"/>
    <property type="match status" value="1"/>
</dbReference>